<dbReference type="EMBL" id="FNZZ01000001">
    <property type="protein sequence ID" value="SEK51351.1"/>
    <property type="molecule type" value="Genomic_DNA"/>
</dbReference>
<dbReference type="STRING" id="1855283.SAMN05216382_0552"/>
<gene>
    <name evidence="2" type="ORF">SAMN05216382_0552</name>
</gene>
<keyword evidence="1" id="KW-0812">Transmembrane</keyword>
<accession>A0A1H7HM61</accession>
<name>A0A1H7HM61_9SPHN</name>
<dbReference type="Proteomes" id="UP000199214">
    <property type="component" value="Unassembled WGS sequence"/>
</dbReference>
<dbReference type="AlphaFoldDB" id="A0A1H7HM61"/>
<feature type="transmembrane region" description="Helical" evidence="1">
    <location>
        <begin position="41"/>
        <end position="62"/>
    </location>
</feature>
<sequence>MKQRSPLHLLRSVLGALIFIGATVTLAKVAQYAAVDQLGGALGFTLASLIGAAPVVVAAAIVRRWAQRSGLIDKTGGQPSR</sequence>
<evidence type="ECO:0000313" key="3">
    <source>
        <dbReference type="Proteomes" id="UP000199214"/>
    </source>
</evidence>
<proteinExistence type="predicted"/>
<organism evidence="2 3">
    <name type="scientific">Sphingomonas palmae</name>
    <dbReference type="NCBI Taxonomy" id="1855283"/>
    <lineage>
        <taxon>Bacteria</taxon>
        <taxon>Pseudomonadati</taxon>
        <taxon>Pseudomonadota</taxon>
        <taxon>Alphaproteobacteria</taxon>
        <taxon>Sphingomonadales</taxon>
        <taxon>Sphingomonadaceae</taxon>
        <taxon>Sphingomonas</taxon>
    </lineage>
</organism>
<reference evidence="3" key="1">
    <citation type="submission" date="2016-10" db="EMBL/GenBank/DDBJ databases">
        <authorList>
            <person name="Varghese N."/>
            <person name="Submissions S."/>
        </authorList>
    </citation>
    <scope>NUCLEOTIDE SEQUENCE [LARGE SCALE GENOMIC DNA]</scope>
    <source>
        <strain evidence="3">JS21-1</strain>
    </source>
</reference>
<dbReference type="RefSeq" id="WP_143051782.1">
    <property type="nucleotide sequence ID" value="NZ_FNZZ01000001.1"/>
</dbReference>
<evidence type="ECO:0000313" key="2">
    <source>
        <dbReference type="EMBL" id="SEK51351.1"/>
    </source>
</evidence>
<dbReference type="OrthoDB" id="10003237at2"/>
<keyword evidence="1" id="KW-0472">Membrane</keyword>
<protein>
    <submittedName>
        <fullName evidence="2">Uncharacterized protein</fullName>
    </submittedName>
</protein>
<keyword evidence="1" id="KW-1133">Transmembrane helix</keyword>
<feature type="transmembrane region" description="Helical" evidence="1">
    <location>
        <begin position="12"/>
        <end position="35"/>
    </location>
</feature>
<keyword evidence="3" id="KW-1185">Reference proteome</keyword>
<evidence type="ECO:0000256" key="1">
    <source>
        <dbReference type="SAM" id="Phobius"/>
    </source>
</evidence>